<dbReference type="Gene3D" id="3.90.10.10">
    <property type="entry name" value="Cytochrome C3"/>
    <property type="match status" value="1"/>
</dbReference>
<feature type="compositionally biased region" description="Basic and acidic residues" evidence="1">
    <location>
        <begin position="145"/>
        <end position="154"/>
    </location>
</feature>
<dbReference type="Pfam" id="PF14522">
    <property type="entry name" value="Cytochrome_C7"/>
    <property type="match status" value="1"/>
</dbReference>
<evidence type="ECO:0000313" key="3">
    <source>
        <dbReference type="EMBL" id="MCG7980960.1"/>
    </source>
</evidence>
<feature type="compositionally biased region" description="Basic and acidic residues" evidence="1">
    <location>
        <begin position="62"/>
        <end position="84"/>
    </location>
</feature>
<protein>
    <recommendedName>
        <fullName evidence="2">Cytochrome c7-like domain-containing protein</fullName>
    </recommendedName>
</protein>
<reference evidence="3" key="1">
    <citation type="journal article" date="2021" name="Proc. Natl. Acad. Sci. U.S.A.">
        <title>Global biogeography of chemosynthetic symbionts reveals both localized and globally distributed symbiont groups. .</title>
        <authorList>
            <person name="Osvatic J.T."/>
            <person name="Wilkins L.G.E."/>
            <person name="Leibrecht L."/>
            <person name="Leray M."/>
            <person name="Zauner S."/>
            <person name="Polzin J."/>
            <person name="Camacho Y."/>
            <person name="Gros O."/>
            <person name="van Gils J.A."/>
            <person name="Eisen J.A."/>
            <person name="Petersen J.M."/>
            <person name="Yuen B."/>
        </authorList>
    </citation>
    <scope>NUCLEOTIDE SEQUENCE</scope>
    <source>
        <strain evidence="3">MAGclacostrist055</strain>
    </source>
</reference>
<dbReference type="EMBL" id="JAEPCR010000177">
    <property type="protein sequence ID" value="MCG7980960.1"/>
    <property type="molecule type" value="Genomic_DNA"/>
</dbReference>
<gene>
    <name evidence="3" type="ORF">JAY77_22785</name>
</gene>
<dbReference type="Proteomes" id="UP000886674">
    <property type="component" value="Unassembled WGS sequence"/>
</dbReference>
<evidence type="ECO:0000259" key="2">
    <source>
        <dbReference type="Pfam" id="PF14522"/>
    </source>
</evidence>
<dbReference type="AlphaFoldDB" id="A0A9E4NQT5"/>
<organism evidence="3 4">
    <name type="scientific">Candidatus Thiodiazotropha taylori</name>
    <dbReference type="NCBI Taxonomy" id="2792791"/>
    <lineage>
        <taxon>Bacteria</taxon>
        <taxon>Pseudomonadati</taxon>
        <taxon>Pseudomonadota</taxon>
        <taxon>Gammaproteobacteria</taxon>
        <taxon>Chromatiales</taxon>
        <taxon>Sedimenticolaceae</taxon>
        <taxon>Candidatus Thiodiazotropha</taxon>
    </lineage>
</organism>
<proteinExistence type="predicted"/>
<accession>A0A9E4NQT5</accession>
<dbReference type="InterPro" id="IPR029467">
    <property type="entry name" value="Cyt_c7-like"/>
</dbReference>
<sequence length="284" mass="31384">MHRLPPSNGVQAMKSRQTIFLLYLVVFFVSPAFGANISPVGKVRVDEVAKDQKAVESPGPVPEKKKNRDTSSNGEKHGTGKKEVSQQSTNASDGKKVSDKKQDPPRKQNDKQIKPGKKLAYNRSPNSFNRLLKPPSKRNPSPAKDGIHDPDNDGTHILQAPKDSFSQLTKSNSGNRVNWVAAIEKGEINPRFDRLDPEKVPIILDLNIVREVKGSMPDVVYPHKQHTEWLDCSNCHPAIFVPMKGANNISMASILLGEKCGVCHGKVAFPVSECRKCHSKNKTE</sequence>
<feature type="region of interest" description="Disordered" evidence="1">
    <location>
        <begin position="50"/>
        <end position="159"/>
    </location>
</feature>
<evidence type="ECO:0000313" key="4">
    <source>
        <dbReference type="Proteomes" id="UP000886674"/>
    </source>
</evidence>
<dbReference type="InterPro" id="IPR036280">
    <property type="entry name" value="Multihaem_cyt_sf"/>
</dbReference>
<dbReference type="SUPFAM" id="SSF48695">
    <property type="entry name" value="Multiheme cytochromes"/>
    <property type="match status" value="1"/>
</dbReference>
<name>A0A9E4NQT5_9GAMM</name>
<feature type="domain" description="Cytochrome c7-like" evidence="2">
    <location>
        <begin position="219"/>
        <end position="279"/>
    </location>
</feature>
<feature type="compositionally biased region" description="Basic and acidic residues" evidence="1">
    <location>
        <begin position="93"/>
        <end position="113"/>
    </location>
</feature>
<evidence type="ECO:0000256" key="1">
    <source>
        <dbReference type="SAM" id="MobiDB-lite"/>
    </source>
</evidence>
<dbReference type="InterPro" id="IPR026352">
    <property type="entry name" value="Nanowire_3heme"/>
</dbReference>
<comment type="caution">
    <text evidence="3">The sequence shown here is derived from an EMBL/GenBank/DDBJ whole genome shotgun (WGS) entry which is preliminary data.</text>
</comment>
<dbReference type="NCBIfam" id="TIGR04257">
    <property type="entry name" value="nanowire_3heme"/>
    <property type="match status" value="1"/>
</dbReference>